<sequence>MIAVVVVAIRLARKGGDHSLPSSPDPVEQIQRLAKLRDDGLLSQAEFETKRAELLGRI</sequence>
<evidence type="ECO:0000259" key="1">
    <source>
        <dbReference type="Pfam" id="PF09851"/>
    </source>
</evidence>
<dbReference type="AlphaFoldDB" id="A0A4V3IRJ6"/>
<evidence type="ECO:0000313" key="3">
    <source>
        <dbReference type="Proteomes" id="UP000297447"/>
    </source>
</evidence>
<accession>A0A4V3IRJ6</accession>
<protein>
    <submittedName>
        <fullName evidence="2">SHOCT domain-containing protein</fullName>
    </submittedName>
</protein>
<reference evidence="2 3" key="1">
    <citation type="submission" date="2019-03" db="EMBL/GenBank/DDBJ databases">
        <title>Genomics of glacier-inhabiting Cryobacterium strains.</title>
        <authorList>
            <person name="Liu Q."/>
            <person name="Xin Y.-H."/>
        </authorList>
    </citation>
    <scope>NUCLEOTIDE SEQUENCE [LARGE SCALE GENOMIC DNA]</scope>
    <source>
        <strain evidence="2 3">Hh14</strain>
    </source>
</reference>
<organism evidence="2 3">
    <name type="scientific">Cryobacterium frigoriphilum</name>
    <dbReference type="NCBI Taxonomy" id="1259150"/>
    <lineage>
        <taxon>Bacteria</taxon>
        <taxon>Bacillati</taxon>
        <taxon>Actinomycetota</taxon>
        <taxon>Actinomycetes</taxon>
        <taxon>Micrococcales</taxon>
        <taxon>Microbacteriaceae</taxon>
        <taxon>Cryobacterium</taxon>
    </lineage>
</organism>
<dbReference type="InterPro" id="IPR018649">
    <property type="entry name" value="SHOCT"/>
</dbReference>
<gene>
    <name evidence="2" type="ORF">E3T55_06795</name>
</gene>
<comment type="caution">
    <text evidence="2">The sequence shown here is derived from an EMBL/GenBank/DDBJ whole genome shotgun (WGS) entry which is preliminary data.</text>
</comment>
<dbReference type="EMBL" id="SOHE01000030">
    <property type="protein sequence ID" value="TFD52190.1"/>
    <property type="molecule type" value="Genomic_DNA"/>
</dbReference>
<dbReference type="OrthoDB" id="5996503at2"/>
<evidence type="ECO:0000313" key="2">
    <source>
        <dbReference type="EMBL" id="TFD52190.1"/>
    </source>
</evidence>
<feature type="domain" description="SHOCT" evidence="1">
    <location>
        <begin position="28"/>
        <end position="55"/>
    </location>
</feature>
<dbReference type="Proteomes" id="UP000297447">
    <property type="component" value="Unassembled WGS sequence"/>
</dbReference>
<name>A0A4V3IRJ6_9MICO</name>
<keyword evidence="3" id="KW-1185">Reference proteome</keyword>
<proteinExistence type="predicted"/>
<dbReference type="Pfam" id="PF09851">
    <property type="entry name" value="SHOCT"/>
    <property type="match status" value="1"/>
</dbReference>